<accession>A0ABN6YH17</accession>
<protein>
    <recommendedName>
        <fullName evidence="3">DUF559 domain-containing protein</fullName>
    </recommendedName>
</protein>
<dbReference type="SUPFAM" id="SSF52980">
    <property type="entry name" value="Restriction endonuclease-like"/>
    <property type="match status" value="1"/>
</dbReference>
<evidence type="ECO:0000313" key="1">
    <source>
        <dbReference type="EMBL" id="BDZ56727.1"/>
    </source>
</evidence>
<dbReference type="Proteomes" id="UP001321421">
    <property type="component" value="Chromosome"/>
</dbReference>
<dbReference type="EMBL" id="AP027735">
    <property type="protein sequence ID" value="BDZ56727.1"/>
    <property type="molecule type" value="Genomic_DNA"/>
</dbReference>
<reference evidence="2" key="1">
    <citation type="journal article" date="2019" name="Int. J. Syst. Evol. Microbiol.">
        <title>The Global Catalogue of Microorganisms (GCM) 10K type strain sequencing project: providing services to taxonomists for standard genome sequencing and annotation.</title>
        <authorList>
            <consortium name="The Broad Institute Genomics Platform"/>
            <consortium name="The Broad Institute Genome Sequencing Center for Infectious Disease"/>
            <person name="Wu L."/>
            <person name="Ma J."/>
        </authorList>
    </citation>
    <scope>NUCLEOTIDE SEQUENCE [LARGE SCALE GENOMIC DNA]</scope>
    <source>
        <strain evidence="2">NBRC 110608</strain>
    </source>
</reference>
<dbReference type="InterPro" id="IPR011335">
    <property type="entry name" value="Restrct_endonuc-II-like"/>
</dbReference>
<gene>
    <name evidence="1" type="ORF">GCM10025872_03840</name>
</gene>
<keyword evidence="2" id="KW-1185">Reference proteome</keyword>
<proteinExistence type="predicted"/>
<dbReference type="RefSeq" id="WP_289232154.1">
    <property type="nucleotide sequence ID" value="NZ_AP027735.1"/>
</dbReference>
<evidence type="ECO:0000313" key="2">
    <source>
        <dbReference type="Proteomes" id="UP001321421"/>
    </source>
</evidence>
<name>A0ABN6YH17_9MICO</name>
<evidence type="ECO:0008006" key="3">
    <source>
        <dbReference type="Google" id="ProtNLM"/>
    </source>
</evidence>
<sequence length="314" mass="35149">MDAQARRFDPKVPFTPQQARAAGIGRDVLLGPDFHRLLHGLYVSADVPITLDLRARALLDLLDDDAHLSHHTAAGLWGLWVPDSPDLHLCRARGRRHSRPDVVTHTCRQHGDAREPGHITTRGGLQVSNPLRCFLELAPELSLVDLVVLGDSLVARRRASQQQLLERVHAESGPGIVRARRAAALVRAGVDSAMETRLRLLLVLAGLPEPQVNVVLRDESGEVRRRLDLAYPELCLAVEYDGRGHLASDEVWDADLRRRDELTSGGWRSVVVVSRGIYREPHVTVERVERALRDAGWTGTRRPARDWTRHFPSR</sequence>
<organism evidence="1 2">
    <name type="scientific">Barrientosiimonas endolithica</name>
    <dbReference type="NCBI Taxonomy" id="1535208"/>
    <lineage>
        <taxon>Bacteria</taxon>
        <taxon>Bacillati</taxon>
        <taxon>Actinomycetota</taxon>
        <taxon>Actinomycetes</taxon>
        <taxon>Micrococcales</taxon>
        <taxon>Dermacoccaceae</taxon>
        <taxon>Barrientosiimonas</taxon>
    </lineage>
</organism>